<dbReference type="NCBIfam" id="NF004952">
    <property type="entry name" value="PRK06299.1-2"/>
    <property type="match status" value="1"/>
</dbReference>
<dbReference type="SUPFAM" id="SSF50249">
    <property type="entry name" value="Nucleic acid-binding proteins"/>
    <property type="match status" value="6"/>
</dbReference>
<feature type="domain" description="S1 motif" evidence="8">
    <location>
        <begin position="278"/>
        <end position="348"/>
    </location>
</feature>
<dbReference type="PROSITE" id="PS50126">
    <property type="entry name" value="S1"/>
    <property type="match status" value="6"/>
</dbReference>
<evidence type="ECO:0000256" key="4">
    <source>
        <dbReference type="ARBA" id="ARBA00022980"/>
    </source>
</evidence>
<gene>
    <name evidence="9" type="primary">rpsA</name>
    <name evidence="9" type="ORF">ISQ63_02560</name>
</gene>
<dbReference type="FunFam" id="2.40.50.140:FF:000018">
    <property type="entry name" value="30S ribosomal protein S1"/>
    <property type="match status" value="1"/>
</dbReference>
<evidence type="ECO:0000256" key="3">
    <source>
        <dbReference type="ARBA" id="ARBA00022884"/>
    </source>
</evidence>
<feature type="domain" description="S1 motif" evidence="8">
    <location>
        <begin position="365"/>
        <end position="435"/>
    </location>
</feature>
<feature type="domain" description="S1 motif" evidence="8">
    <location>
        <begin position="452"/>
        <end position="514"/>
    </location>
</feature>
<dbReference type="InterPro" id="IPR012340">
    <property type="entry name" value="NA-bd_OB-fold"/>
</dbReference>
<dbReference type="NCBIfam" id="TIGR00717">
    <property type="entry name" value="rpsA"/>
    <property type="match status" value="1"/>
</dbReference>
<dbReference type="PIRSF" id="PIRSF002111">
    <property type="entry name" value="RpsA"/>
    <property type="match status" value="1"/>
</dbReference>
<dbReference type="CDD" id="cd05688">
    <property type="entry name" value="S1_RPS1_repeat_ec3"/>
    <property type="match status" value="1"/>
</dbReference>
<evidence type="ECO:0000256" key="5">
    <source>
        <dbReference type="ARBA" id="ARBA00023274"/>
    </source>
</evidence>
<proteinExistence type="inferred from homology"/>
<dbReference type="GO" id="GO:0003735">
    <property type="term" value="F:structural constituent of ribosome"/>
    <property type="evidence" value="ECO:0007669"/>
    <property type="project" value="InterPro"/>
</dbReference>
<dbReference type="InterPro" id="IPR003029">
    <property type="entry name" value="S1_domain"/>
</dbReference>
<dbReference type="AlphaFoldDB" id="A0A937HWL3"/>
<accession>A0A937HWL3</accession>
<evidence type="ECO:0000256" key="1">
    <source>
        <dbReference type="ARBA" id="ARBA00006767"/>
    </source>
</evidence>
<dbReference type="InterPro" id="IPR050437">
    <property type="entry name" value="Ribos_protein_bS1-like"/>
</dbReference>
<dbReference type="CDD" id="cd04465">
    <property type="entry name" value="S1_RPS1_repeat_ec2_hs2"/>
    <property type="match status" value="1"/>
</dbReference>
<protein>
    <recommendedName>
        <fullName evidence="7">30S ribosomal protein S1</fullName>
    </recommendedName>
</protein>
<dbReference type="Gene3D" id="2.40.50.140">
    <property type="entry name" value="Nucleic acid-binding proteins"/>
    <property type="match status" value="6"/>
</dbReference>
<evidence type="ECO:0000256" key="6">
    <source>
        <dbReference type="ARBA" id="ARBA00025604"/>
    </source>
</evidence>
<dbReference type="PANTHER" id="PTHR10724:SF7">
    <property type="entry name" value="SMALL RIBOSOMAL SUBUNIT PROTEIN BS1C"/>
    <property type="match status" value="1"/>
</dbReference>
<keyword evidence="2" id="KW-0677">Repeat</keyword>
<organism evidence="9 10">
    <name type="scientific">SAR86 cluster bacterium</name>
    <dbReference type="NCBI Taxonomy" id="2030880"/>
    <lineage>
        <taxon>Bacteria</taxon>
        <taxon>Pseudomonadati</taxon>
        <taxon>Pseudomonadota</taxon>
        <taxon>Gammaproteobacteria</taxon>
        <taxon>SAR86 cluster</taxon>
    </lineage>
</organism>
<sequence>MTETAFEKLLDESLTTLNFEQGALISGVIVDLTSDWVTVHVGLKSESLIPRTEFLADEADGELSIGDEVKVSLEAVEDGHGSTRVSRIRAMHDESWKNLEEALETGALIKGYISGKVRGGMTVDVAGVRAFLPGSLVDSRPLDSFDHLEKTFQDFKVIKLDKEKSNVVLSRKAVQEDLNSEEREKIFATIQQDSLISGTVKNLTDYGAFVDLGGVDGLLHITDITWKRINHPSEVLNVGDKLDFKVTNFDKEKLRISLGLKQLTSDPWENIKDTFPINSIHKAKVSSIAEYGFFAELDTNTEGLVHISEIDWTNKSIHPSKVVSLGDEVDVMILEIDIEKRRVSLGMKQCQENPWLTFSENNSLGDIVKGEVRSITDFGMFIGLDGNIDGLVHLSDLSWNQSEEEAVKSFAKGQEVEAVILGIDPHKERISLGIKQLSEDVFDTFAKNNPKGTELSGPVSSIGEDLIFISLAEEVVGKIKTKEFKDNLPSEGENITSLVTSIDRKNRQVNLSVFALEKSQEKELIKENISKNKQIESETKTSIGDLIQEELSDSSKD</sequence>
<dbReference type="SMART" id="SM00316">
    <property type="entry name" value="S1"/>
    <property type="match status" value="6"/>
</dbReference>
<dbReference type="InterPro" id="IPR000110">
    <property type="entry name" value="Ribosomal_bS1"/>
</dbReference>
<dbReference type="Pfam" id="PF00575">
    <property type="entry name" value="S1"/>
    <property type="match status" value="5"/>
</dbReference>
<evidence type="ECO:0000313" key="9">
    <source>
        <dbReference type="EMBL" id="MBL6811749.1"/>
    </source>
</evidence>
<evidence type="ECO:0000313" key="10">
    <source>
        <dbReference type="Proteomes" id="UP000744438"/>
    </source>
</evidence>
<dbReference type="InterPro" id="IPR035104">
    <property type="entry name" value="Ribosomal_protein_S1-like"/>
</dbReference>
<dbReference type="FunFam" id="2.40.50.140:FF:000103">
    <property type="entry name" value="protein RRP5 homolog"/>
    <property type="match status" value="1"/>
</dbReference>
<evidence type="ECO:0000259" key="8">
    <source>
        <dbReference type="PROSITE" id="PS50126"/>
    </source>
</evidence>
<dbReference type="GO" id="GO:0006412">
    <property type="term" value="P:translation"/>
    <property type="evidence" value="ECO:0007669"/>
    <property type="project" value="InterPro"/>
</dbReference>
<dbReference type="GO" id="GO:0022627">
    <property type="term" value="C:cytosolic small ribosomal subunit"/>
    <property type="evidence" value="ECO:0007669"/>
    <property type="project" value="TreeGrafter"/>
</dbReference>
<comment type="caution">
    <text evidence="9">The sequence shown here is derived from an EMBL/GenBank/DDBJ whole genome shotgun (WGS) entry which is preliminary data.</text>
</comment>
<comment type="function">
    <text evidence="6 7">Binds mRNA; thus facilitating recognition of the initiation point. It is needed to translate mRNA with a short Shine-Dalgarno (SD) purine-rich sequence.</text>
</comment>
<dbReference type="Proteomes" id="UP000744438">
    <property type="component" value="Unassembled WGS sequence"/>
</dbReference>
<dbReference type="EMBL" id="JADHQC010000010">
    <property type="protein sequence ID" value="MBL6811749.1"/>
    <property type="molecule type" value="Genomic_DNA"/>
</dbReference>
<dbReference type="PANTHER" id="PTHR10724">
    <property type="entry name" value="30S RIBOSOMAL PROTEIN S1"/>
    <property type="match status" value="1"/>
</dbReference>
<feature type="domain" description="S1 motif" evidence="8">
    <location>
        <begin position="193"/>
        <end position="261"/>
    </location>
</feature>
<feature type="domain" description="S1 motif" evidence="8">
    <location>
        <begin position="22"/>
        <end position="88"/>
    </location>
</feature>
<feature type="domain" description="S1 motif" evidence="8">
    <location>
        <begin position="106"/>
        <end position="172"/>
    </location>
</feature>
<keyword evidence="4 7" id="KW-0689">Ribosomal protein</keyword>
<name>A0A937HWL3_9GAMM</name>
<keyword evidence="3 7" id="KW-0694">RNA-binding</keyword>
<comment type="similarity">
    <text evidence="1 7">Belongs to the bacterial ribosomal protein bS1 family.</text>
</comment>
<dbReference type="FunFam" id="2.40.50.140:FF:000011">
    <property type="entry name" value="30S ribosomal protein S1"/>
    <property type="match status" value="1"/>
</dbReference>
<dbReference type="PRINTS" id="PR00681">
    <property type="entry name" value="RIBOSOMALS1"/>
</dbReference>
<dbReference type="GO" id="GO:0003729">
    <property type="term" value="F:mRNA binding"/>
    <property type="evidence" value="ECO:0007669"/>
    <property type="project" value="TreeGrafter"/>
</dbReference>
<reference evidence="9" key="1">
    <citation type="submission" date="2020-10" db="EMBL/GenBank/DDBJ databases">
        <title>Microbiome of the Black Sea water column analyzed by genome centric metagenomics.</title>
        <authorList>
            <person name="Cabello-Yeves P.J."/>
            <person name="Callieri C."/>
            <person name="Picazo A."/>
            <person name="Mehrshad M."/>
            <person name="Haro-Moreno J.M."/>
            <person name="Roda-Garcia J."/>
            <person name="Dzembekova N."/>
            <person name="Slabakova V."/>
            <person name="Slabakova N."/>
            <person name="Moncheva S."/>
            <person name="Rodriguez-Valera F."/>
        </authorList>
    </citation>
    <scope>NUCLEOTIDE SEQUENCE</scope>
    <source>
        <strain evidence="9">BS307-5m-G49</strain>
    </source>
</reference>
<evidence type="ECO:0000256" key="7">
    <source>
        <dbReference type="PIRNR" id="PIRNR002111"/>
    </source>
</evidence>
<dbReference type="NCBIfam" id="NF004954">
    <property type="entry name" value="PRK06299.1-4"/>
    <property type="match status" value="1"/>
</dbReference>
<evidence type="ECO:0000256" key="2">
    <source>
        <dbReference type="ARBA" id="ARBA00022737"/>
    </source>
</evidence>
<keyword evidence="5 7" id="KW-0687">Ribonucleoprotein</keyword>